<dbReference type="AlphaFoldDB" id="B6INR7"/>
<name>B6INR7_RHOCS</name>
<evidence type="ECO:0000313" key="3">
    <source>
        <dbReference type="EMBL" id="ACI99251.1"/>
    </source>
</evidence>
<keyword evidence="4" id="KW-1185">Reference proteome</keyword>
<organism evidence="3 4">
    <name type="scientific">Rhodospirillum centenum (strain ATCC 51521 / SW)</name>
    <dbReference type="NCBI Taxonomy" id="414684"/>
    <lineage>
        <taxon>Bacteria</taxon>
        <taxon>Pseudomonadati</taxon>
        <taxon>Pseudomonadota</taxon>
        <taxon>Alphaproteobacteria</taxon>
        <taxon>Rhodospirillales</taxon>
        <taxon>Rhodospirillaceae</taxon>
        <taxon>Rhodospirillum</taxon>
    </lineage>
</organism>
<evidence type="ECO:0000256" key="2">
    <source>
        <dbReference type="SAM" id="SignalP"/>
    </source>
</evidence>
<feature type="compositionally biased region" description="Basic and acidic residues" evidence="1">
    <location>
        <begin position="54"/>
        <end position="76"/>
    </location>
</feature>
<evidence type="ECO:0000313" key="4">
    <source>
        <dbReference type="Proteomes" id="UP000001591"/>
    </source>
</evidence>
<feature type="chain" id="PRO_5002844286" description="Lipoprotein" evidence="2">
    <location>
        <begin position="26"/>
        <end position="76"/>
    </location>
</feature>
<evidence type="ECO:0008006" key="5">
    <source>
        <dbReference type="Google" id="ProtNLM"/>
    </source>
</evidence>
<proteinExistence type="predicted"/>
<evidence type="ECO:0000256" key="1">
    <source>
        <dbReference type="SAM" id="MobiDB-lite"/>
    </source>
</evidence>
<protein>
    <recommendedName>
        <fullName evidence="5">Lipoprotein</fullName>
    </recommendedName>
</protein>
<gene>
    <name evidence="3" type="ordered locus">RC1_1855</name>
</gene>
<accession>B6INR7</accession>
<dbReference type="HOGENOM" id="CLU_192805_1_0_5"/>
<dbReference type="Proteomes" id="UP000001591">
    <property type="component" value="Chromosome"/>
</dbReference>
<feature type="signal peptide" evidence="2">
    <location>
        <begin position="1"/>
        <end position="25"/>
    </location>
</feature>
<dbReference type="eggNOG" id="COG2823">
    <property type="taxonomic scope" value="Bacteria"/>
</dbReference>
<sequence length="76" mass="8171">MDMTANPTLRRFLAVALLASPLALAACDNEGPAERAGAQLDEAAEETGEALENTGDRLERNAEEAGDRIEDRTDRN</sequence>
<dbReference type="KEGG" id="rce:RC1_1855"/>
<keyword evidence="2" id="KW-0732">Signal</keyword>
<feature type="region of interest" description="Disordered" evidence="1">
    <location>
        <begin position="30"/>
        <end position="76"/>
    </location>
</feature>
<dbReference type="EMBL" id="CP000613">
    <property type="protein sequence ID" value="ACI99251.1"/>
    <property type="molecule type" value="Genomic_DNA"/>
</dbReference>
<reference evidence="3 4" key="1">
    <citation type="journal article" date="2010" name="BMC Genomics">
        <title>Metabolic flexibility revealed in the genome of the cyst-forming alpha-1 proteobacterium Rhodospirillum centenum.</title>
        <authorList>
            <person name="Lu Y.K."/>
            <person name="Marden J."/>
            <person name="Han M."/>
            <person name="Swingley W.D."/>
            <person name="Mastrian S.D."/>
            <person name="Chowdhury S.R."/>
            <person name="Hao J."/>
            <person name="Helmy T."/>
            <person name="Kim S."/>
            <person name="Kurdoglu A.A."/>
            <person name="Matthies H.J."/>
            <person name="Rollo D."/>
            <person name="Stothard P."/>
            <person name="Blankenship R.E."/>
            <person name="Bauer C.E."/>
            <person name="Touchman J.W."/>
        </authorList>
    </citation>
    <scope>NUCLEOTIDE SEQUENCE [LARGE SCALE GENOMIC DNA]</scope>
    <source>
        <strain evidence="4">ATCC 51521 / SW</strain>
    </source>
</reference>
<dbReference type="STRING" id="414684.RC1_1855"/>